<evidence type="ECO:0000313" key="3">
    <source>
        <dbReference type="Proteomes" id="UP000756346"/>
    </source>
</evidence>
<proteinExistence type="predicted"/>
<gene>
    <name evidence="2" type="ORF">B0I36DRAFT_435330</name>
</gene>
<name>A0A9P8XYW1_9PEZI</name>
<keyword evidence="3" id="KW-1185">Reference proteome</keyword>
<feature type="compositionally biased region" description="Low complexity" evidence="1">
    <location>
        <begin position="106"/>
        <end position="128"/>
    </location>
</feature>
<dbReference type="RefSeq" id="XP_046007756.1">
    <property type="nucleotide sequence ID" value="XM_046162759.1"/>
</dbReference>
<reference evidence="2" key="1">
    <citation type="journal article" date="2021" name="Nat. Commun.">
        <title>Genetic determinants of endophytism in the Arabidopsis root mycobiome.</title>
        <authorList>
            <person name="Mesny F."/>
            <person name="Miyauchi S."/>
            <person name="Thiergart T."/>
            <person name="Pickel B."/>
            <person name="Atanasova L."/>
            <person name="Karlsson M."/>
            <person name="Huettel B."/>
            <person name="Barry K.W."/>
            <person name="Haridas S."/>
            <person name="Chen C."/>
            <person name="Bauer D."/>
            <person name="Andreopoulos W."/>
            <person name="Pangilinan J."/>
            <person name="LaButti K."/>
            <person name="Riley R."/>
            <person name="Lipzen A."/>
            <person name="Clum A."/>
            <person name="Drula E."/>
            <person name="Henrissat B."/>
            <person name="Kohler A."/>
            <person name="Grigoriev I.V."/>
            <person name="Martin F.M."/>
            <person name="Hacquard S."/>
        </authorList>
    </citation>
    <scope>NUCLEOTIDE SEQUENCE</scope>
    <source>
        <strain evidence="2">MPI-CAGE-CH-0230</strain>
    </source>
</reference>
<dbReference type="GeneID" id="70192305"/>
<dbReference type="EMBL" id="JAGTJQ010000010">
    <property type="protein sequence ID" value="KAH7021555.1"/>
    <property type="molecule type" value="Genomic_DNA"/>
</dbReference>
<comment type="caution">
    <text evidence="2">The sequence shown here is derived from an EMBL/GenBank/DDBJ whole genome shotgun (WGS) entry which is preliminary data.</text>
</comment>
<dbReference type="AlphaFoldDB" id="A0A9P8XYW1"/>
<evidence type="ECO:0000313" key="2">
    <source>
        <dbReference type="EMBL" id="KAH7021555.1"/>
    </source>
</evidence>
<organism evidence="2 3">
    <name type="scientific">Microdochium trichocladiopsis</name>
    <dbReference type="NCBI Taxonomy" id="1682393"/>
    <lineage>
        <taxon>Eukaryota</taxon>
        <taxon>Fungi</taxon>
        <taxon>Dikarya</taxon>
        <taxon>Ascomycota</taxon>
        <taxon>Pezizomycotina</taxon>
        <taxon>Sordariomycetes</taxon>
        <taxon>Xylariomycetidae</taxon>
        <taxon>Xylariales</taxon>
        <taxon>Microdochiaceae</taxon>
        <taxon>Microdochium</taxon>
    </lineage>
</organism>
<feature type="region of interest" description="Disordered" evidence="1">
    <location>
        <begin position="106"/>
        <end position="142"/>
    </location>
</feature>
<sequence length="285" mass="30318">MGRTAVVRRHVGTNETSLGCRTGLSPRARHSAATAAAHGFLRFLLTGPTCAQDRTSPAAITRPSLFSPSSTSTPICFTGAQASTEIPRISCKSSVKALSTTSCRSTSASASSTKSSSPQSTLLSVPSSNLKNGPFLSRPGRCSTRRSAAHVLTWHSASLQSTEPSLRRCWRPQSWIQIASSPWTAFSAHGRASCTALATASTAQPQSTSSTLCILPIRAPPWSNTYASKSCVSSGLHWWSRLSSLALRARWWLRQSLQRGGLGSESPGRSRSIPFLVTITKKSSG</sequence>
<dbReference type="Proteomes" id="UP000756346">
    <property type="component" value="Unassembled WGS sequence"/>
</dbReference>
<accession>A0A9P8XYW1</accession>
<evidence type="ECO:0000256" key="1">
    <source>
        <dbReference type="SAM" id="MobiDB-lite"/>
    </source>
</evidence>
<protein>
    <submittedName>
        <fullName evidence="2">Uncharacterized protein</fullName>
    </submittedName>
</protein>